<dbReference type="InterPro" id="IPR036986">
    <property type="entry name" value="S4_RNA-bd_sf"/>
</dbReference>
<comment type="caution">
    <text evidence="7">The sequence shown here is derived from an EMBL/GenBank/DDBJ whole genome shotgun (WGS) entry which is preliminary data.</text>
</comment>
<evidence type="ECO:0000313" key="7">
    <source>
        <dbReference type="EMBL" id="MCQ4839089.1"/>
    </source>
</evidence>
<dbReference type="EC" id="5.4.99.-" evidence="4"/>
<evidence type="ECO:0000256" key="4">
    <source>
        <dbReference type="RuleBase" id="RU003887"/>
    </source>
</evidence>
<dbReference type="Gene3D" id="3.30.70.1560">
    <property type="entry name" value="Alpha-L RNA-binding motif"/>
    <property type="match status" value="1"/>
</dbReference>
<dbReference type="SUPFAM" id="SSF55120">
    <property type="entry name" value="Pseudouridine synthase"/>
    <property type="match status" value="1"/>
</dbReference>
<feature type="compositionally biased region" description="Basic and acidic residues" evidence="5">
    <location>
        <begin position="238"/>
        <end position="250"/>
    </location>
</feature>
<keyword evidence="8" id="KW-1185">Reference proteome</keyword>
<dbReference type="Gene3D" id="3.30.70.580">
    <property type="entry name" value="Pseudouridine synthase I, catalytic domain, N-terminal subdomain"/>
    <property type="match status" value="1"/>
</dbReference>
<protein>
    <recommendedName>
        <fullName evidence="4">Pseudouridine synthase</fullName>
        <ecNumber evidence="4">5.4.99.-</ecNumber>
    </recommendedName>
</protein>
<organism evidence="7 8">
    <name type="scientific">Neglectibacter timonensis</name>
    <dbReference type="NCBI Taxonomy" id="1776382"/>
    <lineage>
        <taxon>Bacteria</taxon>
        <taxon>Bacillati</taxon>
        <taxon>Bacillota</taxon>
        <taxon>Clostridia</taxon>
        <taxon>Eubacteriales</taxon>
        <taxon>Oscillospiraceae</taxon>
        <taxon>Neglectibacter</taxon>
    </lineage>
</organism>
<feature type="region of interest" description="Disordered" evidence="5">
    <location>
        <begin position="238"/>
        <end position="272"/>
    </location>
</feature>
<dbReference type="InterPro" id="IPR006145">
    <property type="entry name" value="PsdUridine_synth_RsuA/RluA"/>
</dbReference>
<dbReference type="InterPro" id="IPR020103">
    <property type="entry name" value="PsdUridine_synth_cat_dom_sf"/>
</dbReference>
<dbReference type="Pfam" id="PF00849">
    <property type="entry name" value="PseudoU_synth_2"/>
    <property type="match status" value="1"/>
</dbReference>
<evidence type="ECO:0000256" key="5">
    <source>
        <dbReference type="SAM" id="MobiDB-lite"/>
    </source>
</evidence>
<dbReference type="RefSeq" id="WP_066865786.1">
    <property type="nucleotide sequence ID" value="NZ_CABKVV010000014.1"/>
</dbReference>
<dbReference type="SUPFAM" id="SSF55174">
    <property type="entry name" value="Alpha-L RNA-binding motif"/>
    <property type="match status" value="1"/>
</dbReference>
<dbReference type="InterPro" id="IPR000748">
    <property type="entry name" value="PsdUridine_synth_RsuA/RluB/E/F"/>
</dbReference>
<comment type="similarity">
    <text evidence="1 4">Belongs to the pseudouridine synthase RsuA family.</text>
</comment>
<keyword evidence="2 4" id="KW-0413">Isomerase</keyword>
<dbReference type="InterPro" id="IPR042092">
    <property type="entry name" value="PsdUridine_s_RsuA/RluB/E/F_cat"/>
</dbReference>
<sequence>MAEKSRLQKILAANGVSSRRKAEEMIAAGRVTVNGRKAGLGDSADPDRDVIAVDGQRIVRSTQKYYLALHKPRGFVTTMNDERDRKCVAQLVEGIGDRVYPVGRLDKDSEGLLLMTNDGDFANMISHPRQHIAKTYRVTVRPGISEEQLNRISTGILIEGKMTAPAKVRVLEQQGERVVLEIVLYEGRNREIRKMCEALGLEVARLKRTAIGPVRLGMLKQGAYRELSKEEIRSLLAESQKKGNETKNDRTSSYGRPGKRTGASFRGGKRRN</sequence>
<dbReference type="CDD" id="cd00165">
    <property type="entry name" value="S4"/>
    <property type="match status" value="1"/>
</dbReference>
<dbReference type="CDD" id="cd02870">
    <property type="entry name" value="PseudoU_synth_RsuA_like"/>
    <property type="match status" value="1"/>
</dbReference>
<evidence type="ECO:0000259" key="6">
    <source>
        <dbReference type="SMART" id="SM00363"/>
    </source>
</evidence>
<dbReference type="EMBL" id="JANFZH010000006">
    <property type="protein sequence ID" value="MCQ4839089.1"/>
    <property type="molecule type" value="Genomic_DNA"/>
</dbReference>
<dbReference type="PANTHER" id="PTHR47683">
    <property type="entry name" value="PSEUDOURIDINE SYNTHASE FAMILY PROTEIN-RELATED"/>
    <property type="match status" value="1"/>
</dbReference>
<reference evidence="7 8" key="1">
    <citation type="submission" date="2022-06" db="EMBL/GenBank/DDBJ databases">
        <title>Isolation of gut microbiota from human fecal samples.</title>
        <authorList>
            <person name="Pamer E.G."/>
            <person name="Barat B."/>
            <person name="Waligurski E."/>
            <person name="Medina S."/>
            <person name="Paddock L."/>
            <person name="Mostad J."/>
        </authorList>
    </citation>
    <scope>NUCLEOTIDE SEQUENCE [LARGE SCALE GENOMIC DNA]</scope>
    <source>
        <strain evidence="7 8">DFI.9.73</strain>
    </source>
</reference>
<name>A0ABT1RWN9_9FIRM</name>
<dbReference type="InterPro" id="IPR018496">
    <property type="entry name" value="PsdUridine_synth_RsuA/RluB_CS"/>
</dbReference>
<dbReference type="PANTHER" id="PTHR47683:SF2">
    <property type="entry name" value="RNA-BINDING S4 DOMAIN-CONTAINING PROTEIN"/>
    <property type="match status" value="1"/>
</dbReference>
<evidence type="ECO:0000256" key="2">
    <source>
        <dbReference type="ARBA" id="ARBA00023235"/>
    </source>
</evidence>
<dbReference type="NCBIfam" id="TIGR00093">
    <property type="entry name" value="pseudouridine synthase"/>
    <property type="match status" value="1"/>
</dbReference>
<dbReference type="Gene3D" id="3.10.290.10">
    <property type="entry name" value="RNA-binding S4 domain"/>
    <property type="match status" value="1"/>
</dbReference>
<dbReference type="Proteomes" id="UP001524473">
    <property type="component" value="Unassembled WGS sequence"/>
</dbReference>
<dbReference type="InterPro" id="IPR002942">
    <property type="entry name" value="S4_RNA-bd"/>
</dbReference>
<dbReference type="SMART" id="SM00363">
    <property type="entry name" value="S4"/>
    <property type="match status" value="1"/>
</dbReference>
<evidence type="ECO:0000256" key="3">
    <source>
        <dbReference type="PROSITE-ProRule" id="PRU00182"/>
    </source>
</evidence>
<accession>A0ABT1RWN9</accession>
<dbReference type="PROSITE" id="PS50889">
    <property type="entry name" value="S4"/>
    <property type="match status" value="1"/>
</dbReference>
<proteinExistence type="inferred from homology"/>
<dbReference type="GeneID" id="90533072"/>
<feature type="domain" description="RNA-binding S4" evidence="6">
    <location>
        <begin position="5"/>
        <end position="67"/>
    </location>
</feature>
<gene>
    <name evidence="7" type="ORF">NE695_04055</name>
</gene>
<keyword evidence="3" id="KW-0694">RNA-binding</keyword>
<evidence type="ECO:0000313" key="8">
    <source>
        <dbReference type="Proteomes" id="UP001524473"/>
    </source>
</evidence>
<dbReference type="Pfam" id="PF01479">
    <property type="entry name" value="S4"/>
    <property type="match status" value="1"/>
</dbReference>
<evidence type="ECO:0000256" key="1">
    <source>
        <dbReference type="ARBA" id="ARBA00008348"/>
    </source>
</evidence>
<dbReference type="PROSITE" id="PS01149">
    <property type="entry name" value="PSI_RSU"/>
    <property type="match status" value="1"/>
</dbReference>
<dbReference type="InterPro" id="IPR020094">
    <property type="entry name" value="TruA/RsuA/RluB/E/F_N"/>
</dbReference>
<dbReference type="InterPro" id="IPR050343">
    <property type="entry name" value="RsuA_PseudoU_synthase"/>
</dbReference>